<dbReference type="Pfam" id="PF10544">
    <property type="entry name" value="T5orf172"/>
    <property type="match status" value="1"/>
</dbReference>
<name>A0A395JTS0_9GAMM</name>
<reference evidence="3 4" key="1">
    <citation type="submission" date="2018-06" db="EMBL/GenBank/DDBJ databases">
        <title>Genomic Encyclopedia of Type Strains, Phase IV (KMG-IV): sequencing the most valuable type-strain genomes for metagenomic binning, comparative biology and taxonomic classification.</title>
        <authorList>
            <person name="Goeker M."/>
        </authorList>
    </citation>
    <scope>NUCLEOTIDE SEQUENCE [LARGE SCALE GENOMIC DNA]</scope>
    <source>
        <strain evidence="3 4">DSM 24032</strain>
    </source>
</reference>
<sequence length="388" mass="44302">MKSTSNKGGYIYIMSNPDIPNLVKIGYTTRVAHQRTDENSSWAGVPSQYKVDHAFKSDNPRQDKKKAHRALNSVHHDKEFFKCSVKHAFEVLDRELGAAAKAIEDKEKFTRRARAEARDRLRLVEEEGRRQKWVTDKLKQEQLHRGFCQTCGVFGSIGLIAFGVYSSSPLLFCLGFVLAVLTKVRLDGLRPKPIPDRSDLDHLRNVSPKNSFPRRAMVLGTASIVGIVIWNINLDQNQLREGKKVESSITKKAQIEAENLEFNNELYRVYENIESRQKTAELSAPITKRAQIEAENLEFNNELYRVYENIESRQKTAELSAPQESYAEYKCITIGMKMKQIQSIQGNPSTVHNHTNEIVWRYGVSTVVFVEGVVTEWSDKGNNLKLTR</sequence>
<feature type="transmembrane region" description="Helical" evidence="1">
    <location>
        <begin position="216"/>
        <end position="234"/>
    </location>
</feature>
<keyword evidence="1" id="KW-1133">Transmembrane helix</keyword>
<keyword evidence="4" id="KW-1185">Reference proteome</keyword>
<dbReference type="Proteomes" id="UP000253083">
    <property type="component" value="Unassembled WGS sequence"/>
</dbReference>
<evidence type="ECO:0000256" key="1">
    <source>
        <dbReference type="SAM" id="Phobius"/>
    </source>
</evidence>
<evidence type="ECO:0000313" key="4">
    <source>
        <dbReference type="Proteomes" id="UP000253083"/>
    </source>
</evidence>
<dbReference type="RefSeq" id="WP_113952597.1">
    <property type="nucleotide sequence ID" value="NZ_QNRT01000001.1"/>
</dbReference>
<feature type="transmembrane region" description="Helical" evidence="1">
    <location>
        <begin position="153"/>
        <end position="181"/>
    </location>
</feature>
<evidence type="ECO:0000259" key="2">
    <source>
        <dbReference type="SMART" id="SM00974"/>
    </source>
</evidence>
<evidence type="ECO:0000313" key="3">
    <source>
        <dbReference type="EMBL" id="RBP52988.1"/>
    </source>
</evidence>
<accession>A0A395JTS0</accession>
<dbReference type="InParanoid" id="A0A395JTS0"/>
<organism evidence="3 4">
    <name type="scientific">Arenicella xantha</name>
    <dbReference type="NCBI Taxonomy" id="644221"/>
    <lineage>
        <taxon>Bacteria</taxon>
        <taxon>Pseudomonadati</taxon>
        <taxon>Pseudomonadota</taxon>
        <taxon>Gammaproteobacteria</taxon>
        <taxon>Arenicellales</taxon>
        <taxon>Arenicellaceae</taxon>
        <taxon>Arenicella</taxon>
    </lineage>
</organism>
<dbReference type="AlphaFoldDB" id="A0A395JTS0"/>
<dbReference type="SMART" id="SM00974">
    <property type="entry name" value="T5orf172"/>
    <property type="match status" value="1"/>
</dbReference>
<protein>
    <submittedName>
        <fullName evidence="3">T5orf172 domain-containing protein</fullName>
    </submittedName>
</protein>
<dbReference type="EMBL" id="QNRT01000001">
    <property type="protein sequence ID" value="RBP52988.1"/>
    <property type="molecule type" value="Genomic_DNA"/>
</dbReference>
<dbReference type="OrthoDB" id="8265034at2"/>
<gene>
    <name evidence="3" type="ORF">DFR28_101372</name>
</gene>
<proteinExistence type="predicted"/>
<keyword evidence="1" id="KW-0812">Transmembrane</keyword>
<dbReference type="InterPro" id="IPR018306">
    <property type="entry name" value="Phage_T5_Orf172_DNA-bd"/>
</dbReference>
<feature type="domain" description="Bacteriophage T5 Orf172 DNA-binding" evidence="2">
    <location>
        <begin position="17"/>
        <end position="95"/>
    </location>
</feature>
<keyword evidence="1" id="KW-0472">Membrane</keyword>
<comment type="caution">
    <text evidence="3">The sequence shown here is derived from an EMBL/GenBank/DDBJ whole genome shotgun (WGS) entry which is preliminary data.</text>
</comment>